<dbReference type="AlphaFoldDB" id="A0A6C2UM20"/>
<evidence type="ECO:0000313" key="2">
    <source>
        <dbReference type="EMBL" id="VGO20477.1"/>
    </source>
</evidence>
<organism evidence="2 3">
    <name type="scientific">Pontiella sulfatireligans</name>
    <dbReference type="NCBI Taxonomy" id="2750658"/>
    <lineage>
        <taxon>Bacteria</taxon>
        <taxon>Pseudomonadati</taxon>
        <taxon>Kiritimatiellota</taxon>
        <taxon>Kiritimatiellia</taxon>
        <taxon>Kiritimatiellales</taxon>
        <taxon>Pontiellaceae</taxon>
        <taxon>Pontiella</taxon>
    </lineage>
</organism>
<keyword evidence="1" id="KW-0732">Signal</keyword>
<dbReference type="EMBL" id="CAAHFH010000001">
    <property type="protein sequence ID" value="VGO20477.1"/>
    <property type="molecule type" value="Genomic_DNA"/>
</dbReference>
<evidence type="ECO:0000313" key="3">
    <source>
        <dbReference type="Proteomes" id="UP000346198"/>
    </source>
</evidence>
<feature type="chain" id="PRO_5025622919" evidence="1">
    <location>
        <begin position="25"/>
        <end position="827"/>
    </location>
</feature>
<gene>
    <name evidence="2" type="ORF">SCARR_02540</name>
</gene>
<evidence type="ECO:0000256" key="1">
    <source>
        <dbReference type="SAM" id="SignalP"/>
    </source>
</evidence>
<dbReference type="RefSeq" id="WP_136061887.1">
    <property type="nucleotide sequence ID" value="NZ_CAAHFH010000001.1"/>
</dbReference>
<protein>
    <submittedName>
        <fullName evidence="2">Uncharacterized protein</fullName>
    </submittedName>
</protein>
<reference evidence="2 3" key="1">
    <citation type="submission" date="2019-04" db="EMBL/GenBank/DDBJ databases">
        <authorList>
            <person name="Van Vliet M D."/>
        </authorList>
    </citation>
    <scope>NUCLEOTIDE SEQUENCE [LARGE SCALE GENOMIC DNA]</scope>
    <source>
        <strain evidence="2 3">F21</strain>
    </source>
</reference>
<proteinExistence type="predicted"/>
<dbReference type="Proteomes" id="UP000346198">
    <property type="component" value="Unassembled WGS sequence"/>
</dbReference>
<keyword evidence="3" id="KW-1185">Reference proteome</keyword>
<name>A0A6C2UM20_9BACT</name>
<feature type="signal peptide" evidence="1">
    <location>
        <begin position="1"/>
        <end position="24"/>
    </location>
</feature>
<sequence>MKKMRQLAIFAFAVGMTLAMSAQASTIVQWGESGGDSNIVSETQLIEVSGGVKTTFTAGRDSTANPVDPGYYTNVTAGTRSAVFNLSGDQRWGNRSIKTDTSGANIEVGQNKEKREAMIVWEDFLTTDDQLTTLAIEVAKSSAASNGVFRFLIQKGSGLWYASEETDLTTSYSAGTATNAADLTWYEYTPFSSAAVTIAGTASTIDMTDITSVGYYFYVDGDGNTSWKGAKIRYFKAEAIPGPIPTDKTIVQWGEAGGDTTIVAASTNFQNNVTTYTANQVKSPPQGDSYYSNNVERTAVFNHASSSTGNQKAVVEDGGGDFIGSGKNADTYRAMVVWEDLLGSESKLATLATESKVSAVAPTGTVYASGDFYWIIEKNTGQWYASDATEISAQDGFKSIVVEDASALTWNEFTPMVSGTATVGAPVTIEMTDVTSVGYYISMTNQPIWNISDGVTNGTKYANINTQTRYFKATAEPGPVSVQLIQWGASGGETDIVTSSMNLLGTAGTEAAPYYTTFNEGITNSPLGAAYYPSNTDRSPLFNYACGAAYGGASVSDGGTGADCIAFGKNQANYQQMVVWNDFLIEGASLNTLGVEIRGQNAAVTNEVRFLVQKGDLSWYASDAFSYGNSYTPIVENVADLTWYEFTPLSGGSATVTNEASIGFDATTNIVAVGYYSDQNNTNGAYQASNTRMFSATGLVAVEPPPAGYDGWAIEKGLTPGVNDGKTQDADFDGLNNYGEYVFGGLPLDDTNIGTQPNFIASGGKYVFSLIGDNTVVAYVVSTPDLVFPSWTTNGIESVSKTDGVLSAYTNDVGTAASELFLKLLVD</sequence>
<accession>A0A6C2UM20</accession>